<dbReference type="AlphaFoldDB" id="A0A7X1Z9P6"/>
<dbReference type="PRINTS" id="PR00762">
    <property type="entry name" value="CLCHANNEL"/>
</dbReference>
<evidence type="ECO:0000256" key="7">
    <source>
        <dbReference type="ARBA" id="ARBA00023214"/>
    </source>
</evidence>
<accession>A0A7X1Z9P6</accession>
<evidence type="ECO:0000259" key="9">
    <source>
        <dbReference type="PROSITE" id="PS51202"/>
    </source>
</evidence>
<evidence type="ECO:0000256" key="5">
    <source>
        <dbReference type="ARBA" id="ARBA00023065"/>
    </source>
</evidence>
<feature type="transmembrane region" description="Helical" evidence="8">
    <location>
        <begin position="326"/>
        <end position="347"/>
    </location>
</feature>
<evidence type="ECO:0000256" key="3">
    <source>
        <dbReference type="ARBA" id="ARBA00022692"/>
    </source>
</evidence>
<dbReference type="GO" id="GO:0005886">
    <property type="term" value="C:plasma membrane"/>
    <property type="evidence" value="ECO:0007669"/>
    <property type="project" value="TreeGrafter"/>
</dbReference>
<feature type="transmembrane region" description="Helical" evidence="8">
    <location>
        <begin position="389"/>
        <end position="409"/>
    </location>
</feature>
<keyword evidence="2" id="KW-0813">Transport</keyword>
<keyword evidence="4 8" id="KW-1133">Transmembrane helix</keyword>
<evidence type="ECO:0000256" key="2">
    <source>
        <dbReference type="ARBA" id="ARBA00022448"/>
    </source>
</evidence>
<dbReference type="InterPro" id="IPR014743">
    <property type="entry name" value="Cl-channel_core"/>
</dbReference>
<dbReference type="Proteomes" id="UP000439550">
    <property type="component" value="Unassembled WGS sequence"/>
</dbReference>
<feature type="transmembrane region" description="Helical" evidence="8">
    <location>
        <begin position="57"/>
        <end position="77"/>
    </location>
</feature>
<reference evidence="10 11" key="1">
    <citation type="submission" date="2019-10" db="EMBL/GenBank/DDBJ databases">
        <authorList>
            <person name="Dong K."/>
        </authorList>
    </citation>
    <scope>NUCLEOTIDE SEQUENCE [LARGE SCALE GENOMIC DNA]</scope>
    <source>
        <strain evidence="10 11">DSM 28960</strain>
    </source>
</reference>
<comment type="caution">
    <text evidence="10">The sequence shown here is derived from an EMBL/GenBank/DDBJ whole genome shotgun (WGS) entry which is preliminary data.</text>
</comment>
<dbReference type="GO" id="GO:0005247">
    <property type="term" value="F:voltage-gated chloride channel activity"/>
    <property type="evidence" value="ECO:0007669"/>
    <property type="project" value="TreeGrafter"/>
</dbReference>
<dbReference type="SUPFAM" id="SSF81340">
    <property type="entry name" value="Clc chloride channel"/>
    <property type="match status" value="1"/>
</dbReference>
<dbReference type="PANTHER" id="PTHR45711">
    <property type="entry name" value="CHLORIDE CHANNEL PROTEIN"/>
    <property type="match status" value="1"/>
</dbReference>
<comment type="subcellular location">
    <subcellularLocation>
        <location evidence="1">Membrane</location>
        <topology evidence="1">Multi-pass membrane protein</topology>
    </subcellularLocation>
</comment>
<dbReference type="EMBL" id="WITJ01000019">
    <property type="protein sequence ID" value="MQW40445.1"/>
    <property type="molecule type" value="Genomic_DNA"/>
</dbReference>
<feature type="transmembrane region" description="Helical" evidence="8">
    <location>
        <begin position="14"/>
        <end position="37"/>
    </location>
</feature>
<organism evidence="10 11">
    <name type="scientific">Lactococcus hircilactis</name>
    <dbReference type="NCBI Taxonomy" id="1494462"/>
    <lineage>
        <taxon>Bacteria</taxon>
        <taxon>Bacillati</taxon>
        <taxon>Bacillota</taxon>
        <taxon>Bacilli</taxon>
        <taxon>Lactobacillales</taxon>
        <taxon>Streptococcaceae</taxon>
        <taxon>Lactococcus</taxon>
    </lineage>
</organism>
<keyword evidence="5" id="KW-0406">Ion transport</keyword>
<dbReference type="InterPro" id="IPR001807">
    <property type="entry name" value="ClC"/>
</dbReference>
<dbReference type="Pfam" id="PF00654">
    <property type="entry name" value="Voltage_CLC"/>
    <property type="match status" value="1"/>
</dbReference>
<evidence type="ECO:0000256" key="6">
    <source>
        <dbReference type="ARBA" id="ARBA00023136"/>
    </source>
</evidence>
<evidence type="ECO:0000256" key="1">
    <source>
        <dbReference type="ARBA" id="ARBA00004141"/>
    </source>
</evidence>
<feature type="transmembrane region" description="Helical" evidence="8">
    <location>
        <begin position="266"/>
        <end position="284"/>
    </location>
</feature>
<feature type="transmembrane region" description="Helical" evidence="8">
    <location>
        <begin position="228"/>
        <end position="246"/>
    </location>
</feature>
<dbReference type="PROSITE" id="PS51202">
    <property type="entry name" value="RCK_C"/>
    <property type="match status" value="1"/>
</dbReference>
<dbReference type="GO" id="GO:0006813">
    <property type="term" value="P:potassium ion transport"/>
    <property type="evidence" value="ECO:0007669"/>
    <property type="project" value="InterPro"/>
</dbReference>
<keyword evidence="6 8" id="KW-0472">Membrane</keyword>
<keyword evidence="7" id="KW-0868">Chloride</keyword>
<name>A0A7X1Z9P6_9LACT</name>
<feature type="transmembrane region" description="Helical" evidence="8">
    <location>
        <begin position="296"/>
        <end position="320"/>
    </location>
</feature>
<dbReference type="RefSeq" id="WP_153497079.1">
    <property type="nucleotide sequence ID" value="NZ_CAXYUY010000036.1"/>
</dbReference>
<evidence type="ECO:0000256" key="4">
    <source>
        <dbReference type="ARBA" id="ARBA00022989"/>
    </source>
</evidence>
<dbReference type="Gene3D" id="1.10.3080.10">
    <property type="entry name" value="Clc chloride channel"/>
    <property type="match status" value="1"/>
</dbReference>
<feature type="domain" description="RCK C-terminal" evidence="9">
    <location>
        <begin position="426"/>
        <end position="508"/>
    </location>
</feature>
<keyword evidence="11" id="KW-1185">Reference proteome</keyword>
<protein>
    <submittedName>
        <fullName evidence="10">ClC family H(+)/Cl(-) exchange transporter</fullName>
    </submittedName>
</protein>
<dbReference type="InterPro" id="IPR006037">
    <property type="entry name" value="RCK_C"/>
</dbReference>
<gene>
    <name evidence="10" type="ORF">GHI93_11000</name>
</gene>
<dbReference type="InterPro" id="IPR036721">
    <property type="entry name" value="RCK_C_sf"/>
</dbReference>
<dbReference type="Gene3D" id="3.30.70.1450">
    <property type="entry name" value="Regulator of K+ conductance, C-terminal domain"/>
    <property type="match status" value="1"/>
</dbReference>
<feature type="transmembrane region" description="Helical" evidence="8">
    <location>
        <begin position="189"/>
        <end position="216"/>
    </location>
</feature>
<evidence type="ECO:0000256" key="8">
    <source>
        <dbReference type="SAM" id="Phobius"/>
    </source>
</evidence>
<dbReference type="Pfam" id="PF02080">
    <property type="entry name" value="TrkA_C"/>
    <property type="match status" value="1"/>
</dbReference>
<evidence type="ECO:0000313" key="11">
    <source>
        <dbReference type="Proteomes" id="UP000439550"/>
    </source>
</evidence>
<evidence type="ECO:0000313" key="10">
    <source>
        <dbReference type="EMBL" id="MQW40445.1"/>
    </source>
</evidence>
<dbReference type="GO" id="GO:0008324">
    <property type="term" value="F:monoatomic cation transmembrane transporter activity"/>
    <property type="evidence" value="ECO:0007669"/>
    <property type="project" value="InterPro"/>
</dbReference>
<dbReference type="CDD" id="cd01031">
    <property type="entry name" value="EriC"/>
    <property type="match status" value="1"/>
</dbReference>
<feature type="transmembrane region" description="Helical" evidence="8">
    <location>
        <begin position="359"/>
        <end position="383"/>
    </location>
</feature>
<dbReference type="PANTHER" id="PTHR45711:SF6">
    <property type="entry name" value="CHLORIDE CHANNEL PROTEIN"/>
    <property type="match status" value="1"/>
</dbReference>
<proteinExistence type="predicted"/>
<feature type="transmembrane region" description="Helical" evidence="8">
    <location>
        <begin position="154"/>
        <end position="177"/>
    </location>
</feature>
<keyword evidence="3 8" id="KW-0812">Transmembrane</keyword>
<dbReference type="OrthoDB" id="9812438at2"/>
<sequence length="514" mass="55916">MKFRDIETSSNKNLYLIALSVVVGITAGFLASLYRFALEKAEWIGRFSYGKVAQHPLLLFGVIPVVLGLVLIITFLMKKFPMSSGSGIPQVKGQLQGAFQSNWLTTAFAKFIAGTLAMLGGLSLGREGPSVQLGASMGQMIGEKMAQTERHRRILMASGASAGLSAAFNAPLSGVMFTLEEVFKYFSPLILLTCMTSAIVADAISQLIFGTSAVFHFVVKGTIALQDYWLLIVLGILLGIFGALYNRTLLAGQKWMKQIPNVSVRVLISFASAGMMAILFPLVIGSGHTLMDRLTFGWSLGFLCLIFLAKFFISMISYVSGVPGGIFFPLLVLGASLGAIFATLAISTFHLPEIWFANFVILAMAGTFTAIVRAPMTGILLLVEMTGSFSHLLPLALVSLVAYVVADLLKSEPIYDSLLQKMLSEQDDEKSEETGQLMMEAIVQFDSKAENKTLSKLPLPKDCLVVSIHRAGKELIPNGETELLAGDYVTVMMSRKTEQKTRVQIQKLLMEKEN</sequence>
<dbReference type="SUPFAM" id="SSF116726">
    <property type="entry name" value="TrkA C-terminal domain-like"/>
    <property type="match status" value="1"/>
</dbReference>